<organism evidence="1 2">
    <name type="scientific">Catharanthus roseus</name>
    <name type="common">Madagascar periwinkle</name>
    <name type="synonym">Vinca rosea</name>
    <dbReference type="NCBI Taxonomy" id="4058"/>
    <lineage>
        <taxon>Eukaryota</taxon>
        <taxon>Viridiplantae</taxon>
        <taxon>Streptophyta</taxon>
        <taxon>Embryophyta</taxon>
        <taxon>Tracheophyta</taxon>
        <taxon>Spermatophyta</taxon>
        <taxon>Magnoliopsida</taxon>
        <taxon>eudicotyledons</taxon>
        <taxon>Gunneridae</taxon>
        <taxon>Pentapetalae</taxon>
        <taxon>asterids</taxon>
        <taxon>lamiids</taxon>
        <taxon>Gentianales</taxon>
        <taxon>Apocynaceae</taxon>
        <taxon>Rauvolfioideae</taxon>
        <taxon>Vinceae</taxon>
        <taxon>Catharanthinae</taxon>
        <taxon>Catharanthus</taxon>
    </lineage>
</organism>
<dbReference type="EMBL" id="CM044702">
    <property type="protein sequence ID" value="KAI5675243.1"/>
    <property type="molecule type" value="Genomic_DNA"/>
</dbReference>
<comment type="caution">
    <text evidence="1">The sequence shown here is derived from an EMBL/GenBank/DDBJ whole genome shotgun (WGS) entry which is preliminary data.</text>
</comment>
<accession>A0ACC0BRK9</accession>
<keyword evidence="2" id="KW-1185">Reference proteome</keyword>
<dbReference type="Proteomes" id="UP001060085">
    <property type="component" value="Linkage Group LG02"/>
</dbReference>
<reference evidence="2" key="1">
    <citation type="journal article" date="2023" name="Nat. Plants">
        <title>Single-cell RNA sequencing provides a high-resolution roadmap for understanding the multicellular compartmentation of specialized metabolism.</title>
        <authorList>
            <person name="Sun S."/>
            <person name="Shen X."/>
            <person name="Li Y."/>
            <person name="Li Y."/>
            <person name="Wang S."/>
            <person name="Li R."/>
            <person name="Zhang H."/>
            <person name="Shen G."/>
            <person name="Guo B."/>
            <person name="Wei J."/>
            <person name="Xu J."/>
            <person name="St-Pierre B."/>
            <person name="Chen S."/>
            <person name="Sun C."/>
        </authorList>
    </citation>
    <scope>NUCLEOTIDE SEQUENCE [LARGE SCALE GENOMIC DNA]</scope>
</reference>
<sequence length="126" mass="14984">MAGKDMWAEDGGTLKRHGDKGMSDTWLMLRYHARKTSNSKRIKVWYLTTWFQQSMNIIRENEKEFACFLSESAHGVVLGECEKIYVPVMWTKSHWFLFIVDLIKQKIMLLDSMQTTKESYRKRKNL</sequence>
<protein>
    <submittedName>
        <fullName evidence="1">Uncharacterized protein</fullName>
    </submittedName>
</protein>
<name>A0ACC0BRK9_CATRO</name>
<evidence type="ECO:0000313" key="2">
    <source>
        <dbReference type="Proteomes" id="UP001060085"/>
    </source>
</evidence>
<proteinExistence type="predicted"/>
<gene>
    <name evidence="1" type="ORF">M9H77_06193</name>
</gene>
<evidence type="ECO:0000313" key="1">
    <source>
        <dbReference type="EMBL" id="KAI5675243.1"/>
    </source>
</evidence>